<accession>A0ACA6QN57</accession>
<dbReference type="Proteomes" id="UP000002571">
    <property type="component" value="Chromosome 1"/>
</dbReference>
<evidence type="ECO:0000313" key="2">
    <source>
        <dbReference type="Proteomes" id="UP000002571"/>
    </source>
</evidence>
<dbReference type="EMBL" id="CP001805">
    <property type="protein sequence ID" value="ACY51545.1"/>
    <property type="molecule type" value="Genomic_DNA"/>
</dbReference>
<name>A0ACA6QN57_VIBAE</name>
<sequence length="43" mass="5378">MTQLLARTRDVQPIFQRELYEHNTRYAQYSLYRRFKDINLTLD</sequence>
<reference evidence="1" key="1">
    <citation type="submission" date="2009-10" db="EMBL/GenBank/DDBJ databases">
        <authorList>
            <consortium name="Los Alamos National Laboratory (LANL)"/>
            <consortium name="National Microbial Pathogen Data Resource (NMPDR)"/>
            <person name="Munk A.C."/>
            <person name="Tapia R."/>
            <person name="Green L."/>
            <person name="Rogers Y."/>
            <person name="Detter J.C."/>
            <person name="Bruce D."/>
            <person name="Brettin T.S."/>
            <person name="Colwell R."/>
            <person name="Huq A."/>
            <person name="Grim C.J."/>
            <person name="Hasan N.A."/>
            <person name="Vonstein V."/>
            <person name="Bartels D."/>
        </authorList>
    </citation>
    <scope>NUCLEOTIDE SEQUENCE</scope>
    <source>
        <strain evidence="1">EX25</strain>
    </source>
</reference>
<gene>
    <name evidence="1" type="ordered locus">VEA_003385</name>
</gene>
<keyword evidence="2" id="KW-1185">Reference proteome</keyword>
<proteinExistence type="predicted"/>
<organism evidence="1 2">
    <name type="scientific">Vibrio antiquarius (strain Ex25)</name>
    <dbReference type="NCBI Taxonomy" id="150340"/>
    <lineage>
        <taxon>Bacteria</taxon>
        <taxon>Pseudomonadati</taxon>
        <taxon>Pseudomonadota</taxon>
        <taxon>Gammaproteobacteria</taxon>
        <taxon>Vibrionales</taxon>
        <taxon>Vibrionaceae</taxon>
        <taxon>Vibrio</taxon>
        <taxon>Vibrio diabolicus subgroup</taxon>
    </lineage>
</organism>
<protein>
    <submittedName>
        <fullName evidence="1">Uncharacterized protein</fullName>
    </submittedName>
</protein>
<evidence type="ECO:0000313" key="1">
    <source>
        <dbReference type="EMBL" id="ACY51545.1"/>
    </source>
</evidence>